<name>A0A955LHV0_UNCKA</name>
<reference evidence="2" key="1">
    <citation type="submission" date="2020-04" db="EMBL/GenBank/DDBJ databases">
        <authorList>
            <person name="Zhang T."/>
        </authorList>
    </citation>
    <scope>NUCLEOTIDE SEQUENCE</scope>
    <source>
        <strain evidence="2">HKST-UBA01</strain>
    </source>
</reference>
<keyword evidence="1" id="KW-1133">Transmembrane helix</keyword>
<dbReference type="EMBL" id="JAGQKX010000121">
    <property type="protein sequence ID" value="MCA9390532.1"/>
    <property type="molecule type" value="Genomic_DNA"/>
</dbReference>
<gene>
    <name evidence="2" type="ORF">KC571_03950</name>
</gene>
<protein>
    <submittedName>
        <fullName evidence="2">Uncharacterized protein</fullName>
    </submittedName>
</protein>
<evidence type="ECO:0000313" key="3">
    <source>
        <dbReference type="Proteomes" id="UP000701698"/>
    </source>
</evidence>
<sequence length="187" mass="22232">YVPVSSDAVQGRDVVHTHVQQYKQLLRWGWGIITFPMAIKSLLNAKKISHTERAIWFYRFFERYAIWYTIIILITFGFPLLILFNPEFRTTTFSFLLPKITSNFLTLALFLLIPAAWFRQKLTPPMPKDWPAWKRSLVILEGVLVILHLFTYVFLPFLQAETLFMFGRKMDKFEFTPKFRNEKKSKS</sequence>
<evidence type="ECO:0000256" key="1">
    <source>
        <dbReference type="SAM" id="Phobius"/>
    </source>
</evidence>
<dbReference type="AlphaFoldDB" id="A0A955LHV0"/>
<proteinExistence type="predicted"/>
<evidence type="ECO:0000313" key="2">
    <source>
        <dbReference type="EMBL" id="MCA9390532.1"/>
    </source>
</evidence>
<keyword evidence="1" id="KW-0812">Transmembrane</keyword>
<feature type="transmembrane region" description="Helical" evidence="1">
    <location>
        <begin position="64"/>
        <end position="84"/>
    </location>
</feature>
<accession>A0A955LHV0</accession>
<feature type="transmembrane region" description="Helical" evidence="1">
    <location>
        <begin position="25"/>
        <end position="43"/>
    </location>
</feature>
<dbReference type="Proteomes" id="UP000701698">
    <property type="component" value="Unassembled WGS sequence"/>
</dbReference>
<feature type="transmembrane region" description="Helical" evidence="1">
    <location>
        <begin position="138"/>
        <end position="158"/>
    </location>
</feature>
<feature type="non-terminal residue" evidence="2">
    <location>
        <position position="1"/>
    </location>
</feature>
<keyword evidence="1" id="KW-0472">Membrane</keyword>
<comment type="caution">
    <text evidence="2">The sequence shown here is derived from an EMBL/GenBank/DDBJ whole genome shotgun (WGS) entry which is preliminary data.</text>
</comment>
<reference evidence="2" key="2">
    <citation type="journal article" date="2021" name="Microbiome">
        <title>Successional dynamics and alternative stable states in a saline activated sludge microbial community over 9 years.</title>
        <authorList>
            <person name="Wang Y."/>
            <person name="Ye J."/>
            <person name="Ju F."/>
            <person name="Liu L."/>
            <person name="Boyd J.A."/>
            <person name="Deng Y."/>
            <person name="Parks D.H."/>
            <person name="Jiang X."/>
            <person name="Yin X."/>
            <person name="Woodcroft B.J."/>
            <person name="Tyson G.W."/>
            <person name="Hugenholtz P."/>
            <person name="Polz M.F."/>
            <person name="Zhang T."/>
        </authorList>
    </citation>
    <scope>NUCLEOTIDE SEQUENCE</scope>
    <source>
        <strain evidence="2">HKST-UBA01</strain>
    </source>
</reference>
<organism evidence="2 3">
    <name type="scientific">candidate division WWE3 bacterium</name>
    <dbReference type="NCBI Taxonomy" id="2053526"/>
    <lineage>
        <taxon>Bacteria</taxon>
        <taxon>Katanobacteria</taxon>
    </lineage>
</organism>
<feature type="transmembrane region" description="Helical" evidence="1">
    <location>
        <begin position="96"/>
        <end position="118"/>
    </location>
</feature>